<proteinExistence type="predicted"/>
<protein>
    <recommendedName>
        <fullName evidence="4">MYCBP-associated protein</fullName>
    </recommendedName>
</protein>
<feature type="compositionally biased region" description="Basic and acidic residues" evidence="1">
    <location>
        <begin position="735"/>
        <end position="782"/>
    </location>
</feature>
<feature type="region of interest" description="Disordered" evidence="1">
    <location>
        <begin position="1"/>
        <end position="42"/>
    </location>
</feature>
<evidence type="ECO:0000256" key="1">
    <source>
        <dbReference type="SAM" id="MobiDB-lite"/>
    </source>
</evidence>
<organism evidence="2 3">
    <name type="scientific">Hymenochirus boettgeri</name>
    <name type="common">Congo dwarf clawed frog</name>
    <dbReference type="NCBI Taxonomy" id="247094"/>
    <lineage>
        <taxon>Eukaryota</taxon>
        <taxon>Metazoa</taxon>
        <taxon>Chordata</taxon>
        <taxon>Craniata</taxon>
        <taxon>Vertebrata</taxon>
        <taxon>Euteleostomi</taxon>
        <taxon>Amphibia</taxon>
        <taxon>Batrachia</taxon>
        <taxon>Anura</taxon>
        <taxon>Pipoidea</taxon>
        <taxon>Pipidae</taxon>
        <taxon>Pipinae</taxon>
        <taxon>Hymenochirus</taxon>
    </lineage>
</organism>
<dbReference type="Gene3D" id="2.60.40.10">
    <property type="entry name" value="Immunoglobulins"/>
    <property type="match status" value="1"/>
</dbReference>
<evidence type="ECO:0000313" key="2">
    <source>
        <dbReference type="EMBL" id="KAG8446315.1"/>
    </source>
</evidence>
<gene>
    <name evidence="2" type="ORF">GDO86_013955</name>
</gene>
<dbReference type="PANTHER" id="PTHR48421:SF1">
    <property type="entry name" value="MYCBP-ASSOCIATED PROTEIN"/>
    <property type="match status" value="1"/>
</dbReference>
<dbReference type="Proteomes" id="UP000812440">
    <property type="component" value="Chromosome 8_10"/>
</dbReference>
<dbReference type="Pfam" id="PF14646">
    <property type="entry name" value="MYCBPAP"/>
    <property type="match status" value="1"/>
</dbReference>
<evidence type="ECO:0008006" key="4">
    <source>
        <dbReference type="Google" id="ProtNLM"/>
    </source>
</evidence>
<dbReference type="AlphaFoldDB" id="A0A8T2JM14"/>
<comment type="caution">
    <text evidence="2">The sequence shown here is derived from an EMBL/GenBank/DDBJ whole genome shotgun (WGS) entry which is preliminary data.</text>
</comment>
<feature type="region of interest" description="Disordered" evidence="1">
    <location>
        <begin position="725"/>
        <end position="809"/>
    </location>
</feature>
<dbReference type="EMBL" id="JAACNH010000003">
    <property type="protein sequence ID" value="KAG8446315.1"/>
    <property type="molecule type" value="Genomic_DNA"/>
</dbReference>
<evidence type="ECO:0000313" key="3">
    <source>
        <dbReference type="Proteomes" id="UP000812440"/>
    </source>
</evidence>
<feature type="compositionally biased region" description="Basic and acidic residues" evidence="1">
    <location>
        <begin position="1"/>
        <end position="11"/>
    </location>
</feature>
<dbReference type="OrthoDB" id="10263316at2759"/>
<reference evidence="2" key="1">
    <citation type="thesis" date="2020" institute="ProQuest LLC" country="789 East Eisenhower Parkway, Ann Arbor, MI, USA">
        <title>Comparative Genomics and Chromosome Evolution.</title>
        <authorList>
            <person name="Mudd A.B."/>
        </authorList>
    </citation>
    <scope>NUCLEOTIDE SEQUENCE</scope>
    <source>
        <strain evidence="2">Female2</strain>
        <tissue evidence="2">Blood</tissue>
    </source>
</reference>
<dbReference type="InterPro" id="IPR032707">
    <property type="entry name" value="MYCBPAP"/>
</dbReference>
<feature type="compositionally biased region" description="Polar residues" evidence="1">
    <location>
        <begin position="783"/>
        <end position="808"/>
    </location>
</feature>
<dbReference type="InterPro" id="IPR013783">
    <property type="entry name" value="Ig-like_fold"/>
</dbReference>
<sequence>MANRTGRRESTTKTPTGRKKQNGLEQPTPPPIEEPGPDSKNVLKGDEIQALAINLEELQKVHPPRLSVEEPNDFVTRQILIRKPMKEERKRRLLVARPVPPELEGRDLDYSVNEFSFSGSQSQIQPHHILGTLQDYKREALARGNTQIAALIPDPESNQNGFRSYSRSVALNRKDDSLSPKQDSRLTNWQHHMDLRRREVESLSRQLDKPPEKLVMNLGEGFRNIQEEKQLIDQCINAAEHGKGRHLGSEFWNLPQRIGDELGGLMFTLPRSDHGNPMPFTRIGKPHGIRKETGATVRSPYDCTWEKSHYLQWRRQDLKSVMEELNFPKPDIDGLEVIGRGQPFTSVSVEQFRLNEEEEEASSDKKENLDPLKDFPDVVPEFFSGPSLLFCGQLAQWVEDDKSHQDESRISSHITFEALEGDKVSSVLEVLNNGTCAIWYKWRRLPPVGNLLKNHRKPKVQRFYFNTNSGVILPGETQHFTFHFKSSTAGIFRENWEFCTHPVLLAGAPMQVSLWGVALYEDKAAPLREELKRKMENGEAVIVAQQMVEEILCRVRTPERPLSPARHVTEEEEFNTMNPKLWYKHQTVQELKKLWSTHNPSHVREEQNPFIIPPISLFDTLCPSESVEDSHNLHANYQKSWNLSVKDLNKVADSITDDAERETFLSQLNKAIIELSEPPKETQAVDNRHEVCLQLWREAVEELVEWSLVLHNLLGIPEKDVTVEDTALKPGGDPKSIKAGREDKKTVKEREDQKGGKTGIKEKEDRPSSRKVKRKEEKKTEKGQTLSDVNSELVSSGESLDPSSSYSQLVDPVVQKKYKESLYIEVYGLLVKVIEDMVTVLEDPNPSSSTIEEENVT</sequence>
<name>A0A8T2JM14_9PIPI</name>
<dbReference type="PANTHER" id="PTHR48421">
    <property type="entry name" value="MYCBP-ASSOCIATED PROTEIN"/>
    <property type="match status" value="1"/>
</dbReference>
<accession>A0A8T2JM14</accession>
<keyword evidence="3" id="KW-1185">Reference proteome</keyword>